<keyword evidence="4" id="KW-1185">Reference proteome</keyword>
<dbReference type="PROSITE" id="PS50011">
    <property type="entry name" value="PROTEIN_KINASE_DOM"/>
    <property type="match status" value="1"/>
</dbReference>
<evidence type="ECO:0000313" key="3">
    <source>
        <dbReference type="EMBL" id="KAF5839984.1"/>
    </source>
</evidence>
<dbReference type="Pfam" id="PF00069">
    <property type="entry name" value="Pkinase"/>
    <property type="match status" value="1"/>
</dbReference>
<feature type="compositionally biased region" description="Low complexity" evidence="1">
    <location>
        <begin position="257"/>
        <end position="271"/>
    </location>
</feature>
<accession>A0ABQ7GZG4</accession>
<organism evidence="3 4">
    <name type="scientific">Dunaliella salina</name>
    <name type="common">Green alga</name>
    <name type="synonym">Protococcus salinus</name>
    <dbReference type="NCBI Taxonomy" id="3046"/>
    <lineage>
        <taxon>Eukaryota</taxon>
        <taxon>Viridiplantae</taxon>
        <taxon>Chlorophyta</taxon>
        <taxon>core chlorophytes</taxon>
        <taxon>Chlorophyceae</taxon>
        <taxon>CS clade</taxon>
        <taxon>Chlamydomonadales</taxon>
        <taxon>Dunaliellaceae</taxon>
        <taxon>Dunaliella</taxon>
    </lineage>
</organism>
<feature type="compositionally biased region" description="Low complexity" evidence="1">
    <location>
        <begin position="77"/>
        <end position="99"/>
    </location>
</feature>
<dbReference type="PANTHER" id="PTHR44329:SF214">
    <property type="entry name" value="PROTEIN KINASE DOMAIN-CONTAINING PROTEIN"/>
    <property type="match status" value="1"/>
</dbReference>
<dbReference type="EMBL" id="MU069527">
    <property type="protein sequence ID" value="KAF5839984.1"/>
    <property type="molecule type" value="Genomic_DNA"/>
</dbReference>
<feature type="compositionally biased region" description="Low complexity" evidence="1">
    <location>
        <begin position="106"/>
        <end position="132"/>
    </location>
</feature>
<feature type="region of interest" description="Disordered" evidence="1">
    <location>
        <begin position="251"/>
        <end position="284"/>
    </location>
</feature>
<dbReference type="InterPro" id="IPR051681">
    <property type="entry name" value="Ser/Thr_Kinases-Pseudokinases"/>
</dbReference>
<dbReference type="InterPro" id="IPR011009">
    <property type="entry name" value="Kinase-like_dom_sf"/>
</dbReference>
<feature type="compositionally biased region" description="Low complexity" evidence="1">
    <location>
        <begin position="30"/>
        <end position="43"/>
    </location>
</feature>
<name>A0ABQ7GZG4_DUNSA</name>
<dbReference type="InterPro" id="IPR000719">
    <property type="entry name" value="Prot_kinase_dom"/>
</dbReference>
<evidence type="ECO:0000259" key="2">
    <source>
        <dbReference type="PROSITE" id="PS50011"/>
    </source>
</evidence>
<dbReference type="Gene3D" id="1.10.510.10">
    <property type="entry name" value="Transferase(Phosphotransferase) domain 1"/>
    <property type="match status" value="1"/>
</dbReference>
<feature type="region of interest" description="Disordered" evidence="1">
    <location>
        <begin position="22"/>
        <end position="132"/>
    </location>
</feature>
<sequence length="323" mass="33522">MDWCDCGSLHHAMAHAVFSLASRPPSSCGTPEVPLTPTPTVETAHSASRTDAESRACAQHAAPSTEMPADTSYLDDSVGAGAHTGAVTARGGTTTAGSSSDGGSGSAEAGMSGTAGSSSGESNSGSSNNSMRGMRTRYRGLLRTARDIAQGLEHLHCCGIVHGALEPSNVLLKGSPTDARGFVARLSNFNTSLASATAAPSEFTAPEIREGKVASIHPTADIWSFGTLLKVMVIRSLEAAHPGHDFGYTFSDSEAKPSSSRSPRHSSTTSTNTMATGSSMCSRQQEGGAAPAALIPQELTDLYHRCTWRGLCVKFHLILLRLC</sequence>
<comment type="caution">
    <text evidence="3">The sequence shown here is derived from an EMBL/GenBank/DDBJ whole genome shotgun (WGS) entry which is preliminary data.</text>
</comment>
<evidence type="ECO:0000313" key="4">
    <source>
        <dbReference type="Proteomes" id="UP000815325"/>
    </source>
</evidence>
<protein>
    <recommendedName>
        <fullName evidence="2">Protein kinase domain-containing protein</fullName>
    </recommendedName>
</protein>
<gene>
    <name evidence="3" type="ORF">DUNSADRAFT_18144</name>
</gene>
<feature type="domain" description="Protein kinase" evidence="2">
    <location>
        <begin position="1"/>
        <end position="323"/>
    </location>
</feature>
<evidence type="ECO:0000256" key="1">
    <source>
        <dbReference type="SAM" id="MobiDB-lite"/>
    </source>
</evidence>
<feature type="compositionally biased region" description="Polar residues" evidence="1">
    <location>
        <begin position="272"/>
        <end position="284"/>
    </location>
</feature>
<dbReference type="PANTHER" id="PTHR44329">
    <property type="entry name" value="SERINE/THREONINE-PROTEIN KINASE TNNI3K-RELATED"/>
    <property type="match status" value="1"/>
</dbReference>
<dbReference type="Proteomes" id="UP000815325">
    <property type="component" value="Unassembled WGS sequence"/>
</dbReference>
<reference evidence="3" key="1">
    <citation type="submission" date="2017-08" db="EMBL/GenBank/DDBJ databases">
        <authorList>
            <person name="Polle J.E."/>
            <person name="Barry K."/>
            <person name="Cushman J."/>
            <person name="Schmutz J."/>
            <person name="Tran D."/>
            <person name="Hathwaick L.T."/>
            <person name="Yim W.C."/>
            <person name="Jenkins J."/>
            <person name="Mckie-Krisberg Z.M."/>
            <person name="Prochnik S."/>
            <person name="Lindquist E."/>
            <person name="Dockter R.B."/>
            <person name="Adam C."/>
            <person name="Molina H."/>
            <person name="Bunkerborg J."/>
            <person name="Jin E."/>
            <person name="Buchheim M."/>
            <person name="Magnuson J."/>
        </authorList>
    </citation>
    <scope>NUCLEOTIDE SEQUENCE</scope>
    <source>
        <strain evidence="3">CCAP 19/18</strain>
    </source>
</reference>
<dbReference type="SUPFAM" id="SSF56112">
    <property type="entry name" value="Protein kinase-like (PK-like)"/>
    <property type="match status" value="1"/>
</dbReference>
<proteinExistence type="predicted"/>